<keyword evidence="3" id="KW-1185">Reference proteome</keyword>
<evidence type="ECO:0000256" key="1">
    <source>
        <dbReference type="SAM" id="MobiDB-lite"/>
    </source>
</evidence>
<accession>A0A811L9J8</accession>
<sequence>MGKSVSVKEKTSAKETTVTQEDDHVVREGDPYPFGQDVLKNPEYFDYDTDPAPKRVDDGSLTDSSMSDVGLE</sequence>
<evidence type="ECO:0000313" key="3">
    <source>
        <dbReference type="Proteomes" id="UP000614601"/>
    </source>
</evidence>
<proteinExistence type="predicted"/>
<feature type="compositionally biased region" description="Basic and acidic residues" evidence="1">
    <location>
        <begin position="1"/>
        <end position="13"/>
    </location>
</feature>
<feature type="region of interest" description="Disordered" evidence="1">
    <location>
        <begin position="1"/>
        <end position="72"/>
    </location>
</feature>
<feature type="compositionally biased region" description="Polar residues" evidence="1">
    <location>
        <begin position="61"/>
        <end position="72"/>
    </location>
</feature>
<feature type="compositionally biased region" description="Basic and acidic residues" evidence="1">
    <location>
        <begin position="21"/>
        <end position="30"/>
    </location>
</feature>
<dbReference type="AlphaFoldDB" id="A0A811L9J8"/>
<dbReference type="EMBL" id="CAJFDH010000005">
    <property type="protein sequence ID" value="CAD5225987.1"/>
    <property type="molecule type" value="Genomic_DNA"/>
</dbReference>
<name>A0A811L9J8_9BILA</name>
<dbReference type="Proteomes" id="UP000783686">
    <property type="component" value="Unassembled WGS sequence"/>
</dbReference>
<evidence type="ECO:0000313" key="2">
    <source>
        <dbReference type="EMBL" id="CAD5225987.1"/>
    </source>
</evidence>
<gene>
    <name evidence="2" type="ORF">BOKJ2_LOCUS11852</name>
</gene>
<reference evidence="2" key="1">
    <citation type="submission" date="2020-09" db="EMBL/GenBank/DDBJ databases">
        <authorList>
            <person name="Kikuchi T."/>
        </authorList>
    </citation>
    <scope>NUCLEOTIDE SEQUENCE</scope>
    <source>
        <strain evidence="2">SH1</strain>
    </source>
</reference>
<protein>
    <submittedName>
        <fullName evidence="2">Uncharacterized protein</fullName>
    </submittedName>
</protein>
<dbReference type="Proteomes" id="UP000614601">
    <property type="component" value="Unassembled WGS sequence"/>
</dbReference>
<dbReference type="EMBL" id="CAJFCW020000005">
    <property type="protein sequence ID" value="CAG9121581.1"/>
    <property type="molecule type" value="Genomic_DNA"/>
</dbReference>
<comment type="caution">
    <text evidence="2">The sequence shown here is derived from an EMBL/GenBank/DDBJ whole genome shotgun (WGS) entry which is preliminary data.</text>
</comment>
<organism evidence="2 3">
    <name type="scientific">Bursaphelenchus okinawaensis</name>
    <dbReference type="NCBI Taxonomy" id="465554"/>
    <lineage>
        <taxon>Eukaryota</taxon>
        <taxon>Metazoa</taxon>
        <taxon>Ecdysozoa</taxon>
        <taxon>Nematoda</taxon>
        <taxon>Chromadorea</taxon>
        <taxon>Rhabditida</taxon>
        <taxon>Tylenchina</taxon>
        <taxon>Tylenchomorpha</taxon>
        <taxon>Aphelenchoidea</taxon>
        <taxon>Aphelenchoididae</taxon>
        <taxon>Bursaphelenchus</taxon>
    </lineage>
</organism>